<evidence type="ECO:0008006" key="3">
    <source>
        <dbReference type="Google" id="ProtNLM"/>
    </source>
</evidence>
<dbReference type="AlphaFoldDB" id="A0A2P6NM94"/>
<name>A0A2P6NM94_9EUKA</name>
<keyword evidence="2" id="KW-1185">Reference proteome</keyword>
<evidence type="ECO:0000313" key="1">
    <source>
        <dbReference type="EMBL" id="PRP85049.1"/>
    </source>
</evidence>
<dbReference type="OrthoDB" id="19385at2759"/>
<evidence type="ECO:0000313" key="2">
    <source>
        <dbReference type="Proteomes" id="UP000241769"/>
    </source>
</evidence>
<dbReference type="STRING" id="1890364.A0A2P6NM94"/>
<reference evidence="1 2" key="1">
    <citation type="journal article" date="2018" name="Genome Biol. Evol.">
        <title>Multiple Roots of Fruiting Body Formation in Amoebozoa.</title>
        <authorList>
            <person name="Hillmann F."/>
            <person name="Forbes G."/>
            <person name="Novohradska S."/>
            <person name="Ferling I."/>
            <person name="Riege K."/>
            <person name="Groth M."/>
            <person name="Westermann M."/>
            <person name="Marz M."/>
            <person name="Spaller T."/>
            <person name="Winckler T."/>
            <person name="Schaap P."/>
            <person name="Glockner G."/>
        </authorList>
    </citation>
    <scope>NUCLEOTIDE SEQUENCE [LARGE SCALE GENOMIC DNA]</scope>
    <source>
        <strain evidence="1 2">Jena</strain>
    </source>
</reference>
<protein>
    <recommendedName>
        <fullName evidence="3">Bacteriocin-protection protein, YdeI/OmpD-associated family</fullName>
    </recommendedName>
</protein>
<dbReference type="Proteomes" id="UP000241769">
    <property type="component" value="Unassembled WGS sequence"/>
</dbReference>
<dbReference type="EMBL" id="MDYQ01000051">
    <property type="protein sequence ID" value="PRP85049.1"/>
    <property type="molecule type" value="Genomic_DNA"/>
</dbReference>
<dbReference type="InParanoid" id="A0A2P6NM94"/>
<gene>
    <name evidence="1" type="ORF">PROFUN_07233</name>
</gene>
<accession>A0A2P6NM94</accession>
<comment type="caution">
    <text evidence="1">The sequence shown here is derived from an EMBL/GenBank/DDBJ whole genome shotgun (WGS) entry which is preliminary data.</text>
</comment>
<sequence length="206" mass="22971">MPSGSELPPVTLPDVSSWSKWLFAHSSTSKGIWLTLAKKGVTDPTSLTYSQALDEALCHGWIDAQRIKKDDSTFSQRFGPRAEGSLWSKRNVGIVQRLETEGKMQPSGWAAVERAKREGRWDAAYSGSSNAEPPSDLMEAITSEPKALETWEAMNKTSRYQMIHQLVILKTEAGKKKKIENLVRLLMRGDIPRLQKGNKDDKGGDK</sequence>
<organism evidence="1 2">
    <name type="scientific">Planoprotostelium fungivorum</name>
    <dbReference type="NCBI Taxonomy" id="1890364"/>
    <lineage>
        <taxon>Eukaryota</taxon>
        <taxon>Amoebozoa</taxon>
        <taxon>Evosea</taxon>
        <taxon>Variosea</taxon>
        <taxon>Cavosteliida</taxon>
        <taxon>Cavosteliaceae</taxon>
        <taxon>Planoprotostelium</taxon>
    </lineage>
</organism>
<dbReference type="Pfam" id="PF13376">
    <property type="entry name" value="OmdA"/>
    <property type="match status" value="1"/>
</dbReference>
<proteinExistence type="predicted"/>